<protein>
    <recommendedName>
        <fullName evidence="2">DNA2/NAM7 helicase-like C-terminal domain-containing protein</fullName>
    </recommendedName>
</protein>
<dbReference type="EMBL" id="UINC01207005">
    <property type="protein sequence ID" value="SVE28905.1"/>
    <property type="molecule type" value="Genomic_DNA"/>
</dbReference>
<feature type="compositionally biased region" description="Basic and acidic residues" evidence="1">
    <location>
        <begin position="42"/>
        <end position="53"/>
    </location>
</feature>
<feature type="non-terminal residue" evidence="3">
    <location>
        <position position="1"/>
    </location>
</feature>
<dbReference type="InterPro" id="IPR041679">
    <property type="entry name" value="DNA2/NAM7-like_C"/>
</dbReference>
<name>A0A383CB49_9ZZZZ</name>
<organism evidence="3">
    <name type="scientific">marine metagenome</name>
    <dbReference type="NCBI Taxonomy" id="408172"/>
    <lineage>
        <taxon>unclassified sequences</taxon>
        <taxon>metagenomes</taxon>
        <taxon>ecological metagenomes</taxon>
    </lineage>
</organism>
<reference evidence="3" key="1">
    <citation type="submission" date="2018-05" db="EMBL/GenBank/DDBJ databases">
        <authorList>
            <person name="Lanie J.A."/>
            <person name="Ng W.-L."/>
            <person name="Kazmierczak K.M."/>
            <person name="Andrzejewski T.M."/>
            <person name="Davidsen T.M."/>
            <person name="Wayne K.J."/>
            <person name="Tettelin H."/>
            <person name="Glass J.I."/>
            <person name="Rusch D."/>
            <person name="Podicherti R."/>
            <person name="Tsui H.-C.T."/>
            <person name="Winkler M.E."/>
        </authorList>
    </citation>
    <scope>NUCLEOTIDE SEQUENCE</scope>
</reference>
<evidence type="ECO:0000259" key="2">
    <source>
        <dbReference type="Pfam" id="PF13087"/>
    </source>
</evidence>
<feature type="domain" description="DNA2/NAM7 helicase-like C-terminal" evidence="2">
    <location>
        <begin position="169"/>
        <end position="220"/>
    </location>
</feature>
<evidence type="ECO:0000313" key="3">
    <source>
        <dbReference type="EMBL" id="SVE28905.1"/>
    </source>
</evidence>
<feature type="non-terminal residue" evidence="3">
    <location>
        <position position="241"/>
    </location>
</feature>
<dbReference type="Pfam" id="PF13087">
    <property type="entry name" value="AAA_12"/>
    <property type="match status" value="1"/>
</dbReference>
<feature type="region of interest" description="Disordered" evidence="1">
    <location>
        <begin position="27"/>
        <end position="95"/>
    </location>
</feature>
<proteinExistence type="predicted"/>
<evidence type="ECO:0000256" key="1">
    <source>
        <dbReference type="SAM" id="MobiDB-lite"/>
    </source>
</evidence>
<feature type="compositionally biased region" description="Basic residues" evidence="1">
    <location>
        <begin position="62"/>
        <end position="95"/>
    </location>
</feature>
<sequence>QETNREEEYAKQMSNYESLVDEWDLTEKKTRGSKPKKPTAFKVDKLKPPKEPEVLSNPGKYQKPKKPKKEKYPTKPKKKPKSWRRPPRNRPKIAKIRVNGEWVNSMWDQNKRRDVPLREGWDTRKPAPHTSGAIRPWCYEQKYSDSLDRLWRDLVMVADFEYNSGFELLAERLSKNKRNDRIVSLNVQHRMHPKIAEFNSQVVYGDEYHSGSQMVNRGFPTRLLGTPLKKDDSLILLDTSL</sequence>
<dbReference type="AlphaFoldDB" id="A0A383CB49"/>
<accession>A0A383CB49</accession>
<gene>
    <name evidence="3" type="ORF">METZ01_LOCUS481759</name>
</gene>